<dbReference type="RefSeq" id="WP_039401367.1">
    <property type="nucleotide sequence ID" value="NZ_JTDK01000015.1"/>
</dbReference>
<gene>
    <name evidence="3" type="ORF">LK09_15290</name>
</gene>
<dbReference type="Pfam" id="PF00465">
    <property type="entry name" value="Fe-ADH"/>
    <property type="match status" value="1"/>
</dbReference>
<feature type="domain" description="Alcohol dehydrogenase iron-type/glycerol dehydrogenase GldA" evidence="2">
    <location>
        <begin position="23"/>
        <end position="155"/>
    </location>
</feature>
<reference evidence="3 4" key="1">
    <citation type="submission" date="2014-11" db="EMBL/GenBank/DDBJ databases">
        <title>Genome sequence of Microbacterium mangrovi MUSC 115(T).</title>
        <authorList>
            <person name="Lee L.-H."/>
        </authorList>
    </citation>
    <scope>NUCLEOTIDE SEQUENCE [LARGE SCALE GENOMIC DNA]</scope>
    <source>
        <strain evidence="3 4">MUSC 115</strain>
    </source>
</reference>
<name>A0A0B2A454_9MICO</name>
<dbReference type="Gene3D" id="3.40.50.1970">
    <property type="match status" value="1"/>
</dbReference>
<evidence type="ECO:0000313" key="3">
    <source>
        <dbReference type="EMBL" id="KHK96353.1"/>
    </source>
</evidence>
<accession>A0A0B2A454</accession>
<comment type="caution">
    <text evidence="3">The sequence shown here is derived from an EMBL/GenBank/DDBJ whole genome shotgun (WGS) entry which is preliminary data.</text>
</comment>
<protein>
    <recommendedName>
        <fullName evidence="2">Alcohol dehydrogenase iron-type/glycerol dehydrogenase GldA domain-containing protein</fullName>
    </recommendedName>
</protein>
<dbReference type="EMBL" id="JTDK01000015">
    <property type="protein sequence ID" value="KHK96353.1"/>
    <property type="molecule type" value="Genomic_DNA"/>
</dbReference>
<dbReference type="InterPro" id="IPR039697">
    <property type="entry name" value="Alcohol_dehydrogenase_Fe"/>
</dbReference>
<dbReference type="STRING" id="1348253.LK09_15290"/>
<evidence type="ECO:0000313" key="4">
    <source>
        <dbReference type="Proteomes" id="UP000031030"/>
    </source>
</evidence>
<evidence type="ECO:0000256" key="1">
    <source>
        <dbReference type="ARBA" id="ARBA00023002"/>
    </source>
</evidence>
<proteinExistence type="predicted"/>
<dbReference type="PANTHER" id="PTHR11496">
    <property type="entry name" value="ALCOHOL DEHYDROGENASE"/>
    <property type="match status" value="1"/>
</dbReference>
<keyword evidence="4" id="KW-1185">Reference proteome</keyword>
<dbReference type="Proteomes" id="UP000031030">
    <property type="component" value="Unassembled WGS sequence"/>
</dbReference>
<dbReference type="PANTHER" id="PTHR11496:SF83">
    <property type="entry name" value="HYDROXYACID-OXOACID TRANSHYDROGENASE, MITOCHONDRIAL"/>
    <property type="match status" value="1"/>
</dbReference>
<sequence length="393" mass="40307">MIPSTPVARGPAPAQLVGTGAVRAAIASLGISHPVVFVDANTTSAADTVLGGCPALSPADRIVVDAPIGWTQIESFARIVRDAAPDALLAIGGGNTMDAAKLSGWCAAADRTTGALRARSQLGGLLFAGRADDLLPLVCAPTTVGTGAEVSSVACTEVRLGDDSFKCLVGFEQSTVRAAAYDPRLLDVPRRLLTAGIAEAWIRVLGAFVGASSSIPGSDQEAIALIGRLASIAERTHGGDDPDQRVVADVALASAATHTGWALRGRGLAPSPLWFIANELSMMASVSKMEATQALLPGWLRSVSTGDSAWGAAPRVHQALEASGCDRGSDLAARIRALVGAPRITFDARRLADRVVARFGGGRPLPRALTRTVIARMVAPSADDEKGGSDAAD</sequence>
<dbReference type="GO" id="GO:0046872">
    <property type="term" value="F:metal ion binding"/>
    <property type="evidence" value="ECO:0007669"/>
    <property type="project" value="InterPro"/>
</dbReference>
<dbReference type="AlphaFoldDB" id="A0A0B2A454"/>
<keyword evidence="1" id="KW-0560">Oxidoreductase</keyword>
<organism evidence="3 4">
    <name type="scientific">Microbacterium mangrovi</name>
    <dbReference type="NCBI Taxonomy" id="1348253"/>
    <lineage>
        <taxon>Bacteria</taxon>
        <taxon>Bacillati</taxon>
        <taxon>Actinomycetota</taxon>
        <taxon>Actinomycetes</taxon>
        <taxon>Micrococcales</taxon>
        <taxon>Microbacteriaceae</taxon>
        <taxon>Microbacterium</taxon>
    </lineage>
</organism>
<dbReference type="InterPro" id="IPR001670">
    <property type="entry name" value="ADH_Fe/GldA"/>
</dbReference>
<evidence type="ECO:0000259" key="2">
    <source>
        <dbReference type="Pfam" id="PF00465"/>
    </source>
</evidence>
<dbReference type="SUPFAM" id="SSF56796">
    <property type="entry name" value="Dehydroquinate synthase-like"/>
    <property type="match status" value="1"/>
</dbReference>
<dbReference type="GO" id="GO:0004022">
    <property type="term" value="F:alcohol dehydrogenase (NAD+) activity"/>
    <property type="evidence" value="ECO:0007669"/>
    <property type="project" value="TreeGrafter"/>
</dbReference>